<protein>
    <submittedName>
        <fullName evidence="1">Uncharacterized protein</fullName>
    </submittedName>
</protein>
<reference evidence="1" key="1">
    <citation type="submission" date="2024-12" db="EMBL/GenBank/DDBJ databases">
        <title>Comparative genomics and development of molecular markers within Purpureocillium lilacinum and among Purpureocillium species.</title>
        <authorList>
            <person name="Yeh Z.-Y."/>
            <person name="Ni N.-T."/>
            <person name="Lo P.-H."/>
            <person name="Mushyakhwo K."/>
            <person name="Lin C.-F."/>
            <person name="Nai Y.-S."/>
        </authorList>
    </citation>
    <scope>NUCLEOTIDE SEQUENCE</scope>
    <source>
        <strain evidence="1">NCHU-NPUST-175</strain>
    </source>
</reference>
<dbReference type="EMBL" id="JBGNUJ010000004">
    <property type="protein sequence ID" value="KAL3960745.1"/>
    <property type="molecule type" value="Genomic_DNA"/>
</dbReference>
<comment type="caution">
    <text evidence="1">The sequence shown here is derived from an EMBL/GenBank/DDBJ whole genome shotgun (WGS) entry which is preliminary data.</text>
</comment>
<organism evidence="1 2">
    <name type="scientific">Purpureocillium lilacinum</name>
    <name type="common">Paecilomyces lilacinus</name>
    <dbReference type="NCBI Taxonomy" id="33203"/>
    <lineage>
        <taxon>Eukaryota</taxon>
        <taxon>Fungi</taxon>
        <taxon>Dikarya</taxon>
        <taxon>Ascomycota</taxon>
        <taxon>Pezizomycotina</taxon>
        <taxon>Sordariomycetes</taxon>
        <taxon>Hypocreomycetidae</taxon>
        <taxon>Hypocreales</taxon>
        <taxon>Ophiocordycipitaceae</taxon>
        <taxon>Purpureocillium</taxon>
    </lineage>
</organism>
<name>A0ACC4DWN9_PURLI</name>
<keyword evidence="2" id="KW-1185">Reference proteome</keyword>
<sequence>MIARPRFFQASRHGVAETDRNSRRERSAPWLGVKHADVRKSVSFPLAASSSGLLRPQTPSPFGDPLPGGAGGKEASSSLLGIVRLPSPCAPWAKGERGGRGRGGGREACTKERGEGCTHARDTARHRQFCSAPLRPRPASKHTTREVFVSGYVTDVTAAAAIGKLKKNMDVAAEPQGLPDAIPMRHRFLSSFVRFLLLSRKAARHSNAAPCNLFAYHHLPCKEFLLHILLCQVLRRSRRASGTMRWQLCGRRDDGIGPTSGQVRHAVALYPVVADGDEWRRRLDARHDSAGAIP</sequence>
<gene>
    <name evidence="1" type="ORF">ACCO45_005862</name>
</gene>
<evidence type="ECO:0000313" key="2">
    <source>
        <dbReference type="Proteomes" id="UP001638806"/>
    </source>
</evidence>
<accession>A0ACC4DWN9</accession>
<evidence type="ECO:0000313" key="1">
    <source>
        <dbReference type="EMBL" id="KAL3960745.1"/>
    </source>
</evidence>
<proteinExistence type="predicted"/>
<dbReference type="Proteomes" id="UP001638806">
    <property type="component" value="Unassembled WGS sequence"/>
</dbReference>